<protein>
    <submittedName>
        <fullName evidence="1">Uncharacterized protein</fullName>
    </submittedName>
</protein>
<gene>
    <name evidence="1" type="ORF">EUA98_11575</name>
</gene>
<proteinExistence type="predicted"/>
<organism evidence="1 2">
    <name type="scientific">Pengzhenrongella frigida</name>
    <dbReference type="NCBI Taxonomy" id="1259133"/>
    <lineage>
        <taxon>Bacteria</taxon>
        <taxon>Bacillati</taxon>
        <taxon>Actinomycetota</taxon>
        <taxon>Actinomycetes</taxon>
        <taxon>Micrococcales</taxon>
        <taxon>Pengzhenrongella</taxon>
    </lineage>
</organism>
<comment type="caution">
    <text evidence="1">The sequence shown here is derived from an EMBL/GenBank/DDBJ whole genome shotgun (WGS) entry which is preliminary data.</text>
</comment>
<accession>A0A4Q5MYP3</accession>
<reference evidence="1 2" key="1">
    <citation type="submission" date="2019-01" db="EMBL/GenBank/DDBJ databases">
        <title>Novel species of Cellulomonas.</title>
        <authorList>
            <person name="Liu Q."/>
            <person name="Xin Y.-H."/>
        </authorList>
    </citation>
    <scope>NUCLEOTIDE SEQUENCE [LARGE SCALE GENOMIC DNA]</scope>
    <source>
        <strain evidence="1 2">HLT2-17</strain>
    </source>
</reference>
<name>A0A4Q5MYP3_9MICO</name>
<dbReference type="EMBL" id="SDWW01000026">
    <property type="protein sequence ID" value="RYV50786.1"/>
    <property type="molecule type" value="Genomic_DNA"/>
</dbReference>
<dbReference type="Proteomes" id="UP000293764">
    <property type="component" value="Unassembled WGS sequence"/>
</dbReference>
<dbReference type="RefSeq" id="WP_130102845.1">
    <property type="nucleotide sequence ID" value="NZ_SDWW01000026.1"/>
</dbReference>
<keyword evidence="2" id="KW-1185">Reference proteome</keyword>
<dbReference type="AlphaFoldDB" id="A0A4Q5MYP3"/>
<evidence type="ECO:0000313" key="1">
    <source>
        <dbReference type="EMBL" id="RYV50786.1"/>
    </source>
</evidence>
<sequence length="198" mass="21534">MVEASYVTRVDLRVLEVGSSDQVSTATSLAAGGLIVRMGAEQPVHLLAGIVMGPARVTIRTLDARPDVVEAGWEDVGEVSILADGRPVFVRGPWVEHRDLRFDLVDGGTGWYRVRAHARGRDLLYDLVAEEPVEDYLLVAWPEAPAEPHTVQVTSKHGSELAATPFPWMPAAEPDPLRRAAEANLRDAARRNGLLSGE</sequence>
<evidence type="ECO:0000313" key="2">
    <source>
        <dbReference type="Proteomes" id="UP000293764"/>
    </source>
</evidence>
<dbReference type="OrthoDB" id="4485313at2"/>